<dbReference type="GO" id="GO:0031992">
    <property type="term" value="F:energy transducer activity"/>
    <property type="evidence" value="ECO:0007669"/>
    <property type="project" value="TreeGrafter"/>
</dbReference>
<dbReference type="InterPro" id="IPR037682">
    <property type="entry name" value="TonB_C"/>
</dbReference>
<dbReference type="GO" id="GO:0098797">
    <property type="term" value="C:plasma membrane protein complex"/>
    <property type="evidence" value="ECO:0007669"/>
    <property type="project" value="TreeGrafter"/>
</dbReference>
<evidence type="ECO:0000256" key="5">
    <source>
        <dbReference type="ARBA" id="ARBA00022519"/>
    </source>
</evidence>
<accession>A0A941AYQ7</accession>
<keyword evidence="4" id="KW-1003">Cell membrane</keyword>
<keyword evidence="5" id="KW-0997">Cell inner membrane</keyword>
<comment type="caution">
    <text evidence="11">The sequence shown here is derived from an EMBL/GenBank/DDBJ whole genome shotgun (WGS) entry which is preliminary data.</text>
</comment>
<evidence type="ECO:0000256" key="1">
    <source>
        <dbReference type="ARBA" id="ARBA00004383"/>
    </source>
</evidence>
<dbReference type="Pfam" id="PF03544">
    <property type="entry name" value="TonB_C"/>
    <property type="match status" value="1"/>
</dbReference>
<dbReference type="GO" id="GO:0015031">
    <property type="term" value="P:protein transport"/>
    <property type="evidence" value="ECO:0007669"/>
    <property type="project" value="UniProtKB-KW"/>
</dbReference>
<keyword evidence="6" id="KW-0812">Transmembrane</keyword>
<evidence type="ECO:0000256" key="9">
    <source>
        <dbReference type="ARBA" id="ARBA00023136"/>
    </source>
</evidence>
<evidence type="ECO:0000259" key="10">
    <source>
        <dbReference type="PROSITE" id="PS52015"/>
    </source>
</evidence>
<keyword evidence="12" id="KW-1185">Reference proteome</keyword>
<keyword evidence="7" id="KW-0653">Protein transport</keyword>
<dbReference type="EMBL" id="JAGKTC010000003">
    <property type="protein sequence ID" value="MBP3985233.1"/>
    <property type="molecule type" value="Genomic_DNA"/>
</dbReference>
<dbReference type="AlphaFoldDB" id="A0A941AYQ7"/>
<dbReference type="Gene3D" id="3.30.1150.10">
    <property type="match status" value="1"/>
</dbReference>
<dbReference type="NCBIfam" id="TIGR01352">
    <property type="entry name" value="tonB_Cterm"/>
    <property type="match status" value="1"/>
</dbReference>
<reference evidence="11" key="2">
    <citation type="submission" date="2021-03" db="EMBL/GenBank/DDBJ databases">
        <authorList>
            <person name="Cao W."/>
        </authorList>
    </citation>
    <scope>NUCLEOTIDE SEQUENCE</scope>
    <source>
        <strain evidence="11">110414</strain>
    </source>
</reference>
<comment type="subcellular location">
    <subcellularLocation>
        <location evidence="1">Cell inner membrane</location>
        <topology evidence="1">Single-pass membrane protein</topology>
        <orientation evidence="1">Periplasmic side</orientation>
    </subcellularLocation>
</comment>
<evidence type="ECO:0000256" key="7">
    <source>
        <dbReference type="ARBA" id="ARBA00022927"/>
    </source>
</evidence>
<dbReference type="InterPro" id="IPR006260">
    <property type="entry name" value="TonB/TolA_C"/>
</dbReference>
<organism evidence="11 12">
    <name type="scientific">Pseudoxanthomonas helianthi</name>
    <dbReference type="NCBI Taxonomy" id="1453541"/>
    <lineage>
        <taxon>Bacteria</taxon>
        <taxon>Pseudomonadati</taxon>
        <taxon>Pseudomonadota</taxon>
        <taxon>Gammaproteobacteria</taxon>
        <taxon>Lysobacterales</taxon>
        <taxon>Lysobacteraceae</taxon>
        <taxon>Pseudoxanthomonas</taxon>
    </lineage>
</organism>
<dbReference type="SUPFAM" id="SSF74653">
    <property type="entry name" value="TolA/TonB C-terminal domain"/>
    <property type="match status" value="1"/>
</dbReference>
<evidence type="ECO:0000313" key="11">
    <source>
        <dbReference type="EMBL" id="MBP3985233.1"/>
    </source>
</evidence>
<evidence type="ECO:0000313" key="12">
    <source>
        <dbReference type="Proteomes" id="UP000673447"/>
    </source>
</evidence>
<keyword evidence="9" id="KW-0472">Membrane</keyword>
<keyword evidence="8" id="KW-1133">Transmembrane helix</keyword>
<keyword evidence="3" id="KW-0813">Transport</keyword>
<protein>
    <submittedName>
        <fullName evidence="11">Energy transducer TonB</fullName>
    </submittedName>
</protein>
<proteinExistence type="inferred from homology"/>
<sequence>MLAALPALLLAACEQKPQAPIIPPTELAAINTPPPEYPEKLACAGIGGTVVFRVTIARNGKPAKVEQIGSSGQSELDQSAMKAVRDWEFKAGTRNGKPWVQGIQVPVTFTPPVEKPTRCFQYDK</sequence>
<dbReference type="Proteomes" id="UP000673447">
    <property type="component" value="Unassembled WGS sequence"/>
</dbReference>
<evidence type="ECO:0000256" key="2">
    <source>
        <dbReference type="ARBA" id="ARBA00006555"/>
    </source>
</evidence>
<dbReference type="InterPro" id="IPR051045">
    <property type="entry name" value="TonB-dependent_transducer"/>
</dbReference>
<evidence type="ECO:0000256" key="4">
    <source>
        <dbReference type="ARBA" id="ARBA00022475"/>
    </source>
</evidence>
<dbReference type="PROSITE" id="PS52015">
    <property type="entry name" value="TONB_CTD"/>
    <property type="match status" value="1"/>
</dbReference>
<dbReference type="PANTHER" id="PTHR33446">
    <property type="entry name" value="PROTEIN TONB-RELATED"/>
    <property type="match status" value="1"/>
</dbReference>
<name>A0A941AYQ7_9GAMM</name>
<evidence type="ECO:0000256" key="6">
    <source>
        <dbReference type="ARBA" id="ARBA00022692"/>
    </source>
</evidence>
<comment type="similarity">
    <text evidence="2">Belongs to the TonB family.</text>
</comment>
<evidence type="ECO:0000256" key="8">
    <source>
        <dbReference type="ARBA" id="ARBA00022989"/>
    </source>
</evidence>
<reference evidence="11" key="1">
    <citation type="journal article" date="2016" name="Int. J. Syst. Evol. Microbiol.">
        <title>Pseudoxanthomonas helianthi sp. nov., isolated from roots of Jerusalem artichoke (Helianthus tuberosus).</title>
        <authorList>
            <person name="Kittiwongwattana C."/>
            <person name="Thawai C."/>
        </authorList>
    </citation>
    <scope>NUCLEOTIDE SEQUENCE</scope>
    <source>
        <strain evidence="11">110414</strain>
    </source>
</reference>
<feature type="domain" description="TonB C-terminal" evidence="10">
    <location>
        <begin position="22"/>
        <end position="118"/>
    </location>
</feature>
<dbReference type="GO" id="GO:0055085">
    <property type="term" value="P:transmembrane transport"/>
    <property type="evidence" value="ECO:0007669"/>
    <property type="project" value="InterPro"/>
</dbReference>
<gene>
    <name evidence="11" type="ORF">J5837_12525</name>
</gene>
<dbReference type="PANTHER" id="PTHR33446:SF2">
    <property type="entry name" value="PROTEIN TONB"/>
    <property type="match status" value="1"/>
</dbReference>
<evidence type="ECO:0000256" key="3">
    <source>
        <dbReference type="ARBA" id="ARBA00022448"/>
    </source>
</evidence>